<feature type="domain" description="Beta-hexosaminidase bacterial type N-terminal" evidence="7">
    <location>
        <begin position="11"/>
        <end position="96"/>
    </location>
</feature>
<protein>
    <recommendedName>
        <fullName evidence="3">beta-N-acetylhexosaminidase</fullName>
        <ecNumber evidence="3">3.2.1.52</ecNumber>
    </recommendedName>
</protein>
<dbReference type="Pfam" id="PF02838">
    <property type="entry name" value="Glyco_hydro_20b"/>
    <property type="match status" value="1"/>
</dbReference>
<evidence type="ECO:0000256" key="3">
    <source>
        <dbReference type="ARBA" id="ARBA00012663"/>
    </source>
</evidence>
<organism evidence="8 9">
    <name type="scientific">Tritrichomonas musculus</name>
    <dbReference type="NCBI Taxonomy" id="1915356"/>
    <lineage>
        <taxon>Eukaryota</taxon>
        <taxon>Metamonada</taxon>
        <taxon>Parabasalia</taxon>
        <taxon>Tritrichomonadida</taxon>
        <taxon>Tritrichomonadidae</taxon>
        <taxon>Tritrichomonas</taxon>
    </lineage>
</organism>
<dbReference type="SUPFAM" id="SSF51445">
    <property type="entry name" value="(Trans)glycosidases"/>
    <property type="match status" value="1"/>
</dbReference>
<keyword evidence="9" id="KW-1185">Reference proteome</keyword>
<dbReference type="EMBL" id="JAPFFF010000013">
    <property type="protein sequence ID" value="KAK8871835.1"/>
    <property type="molecule type" value="Genomic_DNA"/>
</dbReference>
<dbReference type="PRINTS" id="PR00738">
    <property type="entry name" value="GLHYDRLASE20"/>
</dbReference>
<dbReference type="SUPFAM" id="SSF55545">
    <property type="entry name" value="beta-N-acetylhexosaminidase-like domain"/>
    <property type="match status" value="1"/>
</dbReference>
<accession>A0ABR2J1Q9</accession>
<comment type="catalytic activity">
    <reaction evidence="1">
        <text>Hydrolysis of terminal non-reducing N-acetyl-D-hexosamine residues in N-acetyl-beta-D-hexosaminides.</text>
        <dbReference type="EC" id="3.2.1.52"/>
    </reaction>
</comment>
<proteinExistence type="inferred from homology"/>
<evidence type="ECO:0000259" key="6">
    <source>
        <dbReference type="Pfam" id="PF00728"/>
    </source>
</evidence>
<dbReference type="InterPro" id="IPR029018">
    <property type="entry name" value="Hex-like_dom2"/>
</dbReference>
<comment type="similarity">
    <text evidence="2">Belongs to the glycosyl hydrolase 20 family.</text>
</comment>
<dbReference type="CDD" id="cd06563">
    <property type="entry name" value="GH20_chitobiase-like"/>
    <property type="match status" value="1"/>
</dbReference>
<dbReference type="InterPro" id="IPR017853">
    <property type="entry name" value="GH"/>
</dbReference>
<evidence type="ECO:0000313" key="8">
    <source>
        <dbReference type="EMBL" id="KAK8871835.1"/>
    </source>
</evidence>
<dbReference type="PANTHER" id="PTHR22600:SF57">
    <property type="entry name" value="BETA-N-ACETYLHEXOSAMINIDASE"/>
    <property type="match status" value="1"/>
</dbReference>
<keyword evidence="4" id="KW-0378">Hydrolase</keyword>
<evidence type="ECO:0000259" key="7">
    <source>
        <dbReference type="Pfam" id="PF02838"/>
    </source>
</evidence>
<evidence type="ECO:0000313" key="9">
    <source>
        <dbReference type="Proteomes" id="UP001470230"/>
    </source>
</evidence>
<evidence type="ECO:0000256" key="4">
    <source>
        <dbReference type="ARBA" id="ARBA00022801"/>
    </source>
</evidence>
<dbReference type="EC" id="3.2.1.52" evidence="3"/>
<keyword evidence="5" id="KW-0326">Glycosidase</keyword>
<dbReference type="Gene3D" id="3.20.20.80">
    <property type="entry name" value="Glycosidases"/>
    <property type="match status" value="1"/>
</dbReference>
<dbReference type="InterPro" id="IPR015882">
    <property type="entry name" value="HEX_bac_N"/>
</dbReference>
<dbReference type="Proteomes" id="UP001470230">
    <property type="component" value="Unassembled WGS sequence"/>
</dbReference>
<sequence>MQIGYDSSTSSYAKKQAQRFSDFIYTPTGIRLPITESSDVKIGIQITTSPDDQYHINMDSNLIQISANTDELLFYAFQTILQLLPPQIFLNTTVTDKIIWSANCIHCEDKPRFQWRGIMLDVCRHFFDVSTVKSIIDQMSHYKLNVLHFHLTEDQGWRLELKNFPNLTRFGSRRDASPVKYNRFSLDGVPYGPFYFSEADITEIIEYGKERFVRIVPEIEMPGHALSFLSGYPQYSCTGGPFKPRCFWGVEDDIICAGNDEAISFLEGLLDDVLELFDSVFIHCGGDECPRVRWQACEKCQKRIKDEGLQNEDQLQSWFTRHFARYLEKKGRRLMGWDEILDGNLPFPESTVIMAYRGVETLQKATSLGHDVVMGPSTNLYLDYCQFPASESYEYFGGIVTSYMVYSYEPTNGIDEDMHHHVLGVQGNMWSEYVWTINDLQYKLFPRSLSVAEVGWSMPENKDWPRFLMNYAKHHKDVLQQLGVVDAGMQAGSLGVWRPGELSKDKWVSVEFPVDGCLNKMGTVGAAFVHKSGNECRVKNVKFLFNDALAGEDDHEGVVSENPQNSVYTFNTNRVPFGKTSIQAEMMCVDGEDCEGVIYVYLIKAA</sequence>
<dbReference type="InterPro" id="IPR015883">
    <property type="entry name" value="Glyco_hydro_20_cat"/>
</dbReference>
<dbReference type="InterPro" id="IPR025705">
    <property type="entry name" value="Beta_hexosaminidase_sua/sub"/>
</dbReference>
<dbReference type="Pfam" id="PF00728">
    <property type="entry name" value="Glyco_hydro_20"/>
    <property type="match status" value="1"/>
</dbReference>
<name>A0ABR2J1Q9_9EUKA</name>
<dbReference type="Gene3D" id="3.30.379.10">
    <property type="entry name" value="Chitobiase/beta-hexosaminidase domain 2-like"/>
    <property type="match status" value="1"/>
</dbReference>
<comment type="caution">
    <text evidence="8">The sequence shown here is derived from an EMBL/GenBank/DDBJ whole genome shotgun (WGS) entry which is preliminary data.</text>
</comment>
<reference evidence="8 9" key="1">
    <citation type="submission" date="2024-04" db="EMBL/GenBank/DDBJ databases">
        <title>Tritrichomonas musculus Genome.</title>
        <authorList>
            <person name="Alves-Ferreira E."/>
            <person name="Grigg M."/>
            <person name="Lorenzi H."/>
            <person name="Galac M."/>
        </authorList>
    </citation>
    <scope>NUCLEOTIDE SEQUENCE [LARGE SCALE GENOMIC DNA]</scope>
    <source>
        <strain evidence="8 9">EAF2021</strain>
    </source>
</reference>
<evidence type="ECO:0000256" key="1">
    <source>
        <dbReference type="ARBA" id="ARBA00001231"/>
    </source>
</evidence>
<evidence type="ECO:0000256" key="5">
    <source>
        <dbReference type="ARBA" id="ARBA00023295"/>
    </source>
</evidence>
<evidence type="ECO:0000256" key="2">
    <source>
        <dbReference type="ARBA" id="ARBA00006285"/>
    </source>
</evidence>
<feature type="domain" description="Glycoside hydrolase family 20 catalytic" evidence="6">
    <location>
        <begin position="113"/>
        <end position="457"/>
    </location>
</feature>
<gene>
    <name evidence="8" type="ORF">M9Y10_007578</name>
</gene>
<dbReference type="PANTHER" id="PTHR22600">
    <property type="entry name" value="BETA-HEXOSAMINIDASE"/>
    <property type="match status" value="1"/>
</dbReference>